<dbReference type="AlphaFoldDB" id="A0A017RYU3"/>
<gene>
    <name evidence="1" type="ORF">Q428_00210</name>
</gene>
<dbReference type="InterPro" id="IPR012851">
    <property type="entry name" value="Spore_coat_CotF-like"/>
</dbReference>
<name>A0A017RYU3_9CLOT</name>
<dbReference type="RefSeq" id="WP_035377076.1">
    <property type="nucleotide sequence ID" value="NZ_AZQP01000001.1"/>
</dbReference>
<dbReference type="OrthoDB" id="1706542at2"/>
<keyword evidence="2" id="KW-1185">Reference proteome</keyword>
<evidence type="ECO:0008006" key="3">
    <source>
        <dbReference type="Google" id="ProtNLM"/>
    </source>
</evidence>
<evidence type="ECO:0000313" key="2">
    <source>
        <dbReference type="Proteomes" id="UP000019681"/>
    </source>
</evidence>
<accession>A0A017RYU3</accession>
<dbReference type="Gene3D" id="1.20.1260.10">
    <property type="match status" value="1"/>
</dbReference>
<sequence>MPLTTKEQNLLLDDLNSEYLCIRKYQQYASMASDPQIKQLFSDLATKEMEHANTLKNILTQNNAPATSLFETYNQPQGNNASPTQNLGITDAQLLFDSLHTEKHVSSVYNTSVLESVDTNIRKQLQHIQQEEQNHAESLFNTLKSHGWYNVQ</sequence>
<dbReference type="SUPFAM" id="SSF47240">
    <property type="entry name" value="Ferritin-like"/>
    <property type="match status" value="1"/>
</dbReference>
<organism evidence="1 2">
    <name type="scientific">Fervidicella metallireducens AeB</name>
    <dbReference type="NCBI Taxonomy" id="1403537"/>
    <lineage>
        <taxon>Bacteria</taxon>
        <taxon>Bacillati</taxon>
        <taxon>Bacillota</taxon>
        <taxon>Clostridia</taxon>
        <taxon>Eubacteriales</taxon>
        <taxon>Clostridiaceae</taxon>
        <taxon>Fervidicella</taxon>
    </lineage>
</organism>
<proteinExistence type="predicted"/>
<dbReference type="Pfam" id="PF07875">
    <property type="entry name" value="Coat_F"/>
    <property type="match status" value="1"/>
</dbReference>
<dbReference type="Proteomes" id="UP000019681">
    <property type="component" value="Unassembled WGS sequence"/>
</dbReference>
<dbReference type="InterPro" id="IPR012347">
    <property type="entry name" value="Ferritin-like"/>
</dbReference>
<protein>
    <recommendedName>
        <fullName evidence="3">Coat protein F</fullName>
    </recommendedName>
</protein>
<dbReference type="InterPro" id="IPR009078">
    <property type="entry name" value="Ferritin-like_SF"/>
</dbReference>
<dbReference type="CDD" id="cd00657">
    <property type="entry name" value="Ferritin_like"/>
    <property type="match status" value="1"/>
</dbReference>
<reference evidence="1 2" key="1">
    <citation type="journal article" date="2014" name="Genome Announc.">
        <title>Draft Genome Sequence of Fervidicella metallireducens Strain AeBT, an Iron-Reducing Thermoanaerobe from the Great Artesian Basin.</title>
        <authorList>
            <person name="Patel B.K."/>
        </authorList>
    </citation>
    <scope>NUCLEOTIDE SEQUENCE [LARGE SCALE GENOMIC DNA]</scope>
    <source>
        <strain evidence="1 2">AeB</strain>
    </source>
</reference>
<dbReference type="EMBL" id="AZQP01000001">
    <property type="protein sequence ID" value="EYE89766.1"/>
    <property type="molecule type" value="Genomic_DNA"/>
</dbReference>
<comment type="caution">
    <text evidence="1">The sequence shown here is derived from an EMBL/GenBank/DDBJ whole genome shotgun (WGS) entry which is preliminary data.</text>
</comment>
<evidence type="ECO:0000313" key="1">
    <source>
        <dbReference type="EMBL" id="EYE89766.1"/>
    </source>
</evidence>
<dbReference type="STRING" id="1403537.Q428_00210"/>